<dbReference type="EMBL" id="LT934115">
    <property type="protein sequence ID" value="VAH55912.1"/>
    <property type="molecule type" value="Genomic_DNA"/>
</dbReference>
<dbReference type="PANTHER" id="PTHR33138">
    <property type="entry name" value="OS01G0690200 PROTEIN"/>
    <property type="match status" value="1"/>
</dbReference>
<dbReference type="OMA" id="LIFYSCP"/>
<feature type="chain" id="PRO_5040507184" description="Wall-associated receptor kinase galacturonan-binding domain-containing protein" evidence="3">
    <location>
        <begin position="23"/>
        <end position="235"/>
    </location>
</feature>
<feature type="domain" description="Wall-associated receptor kinase galacturonan-binding" evidence="4">
    <location>
        <begin position="31"/>
        <end position="99"/>
    </location>
</feature>
<dbReference type="InterPro" id="IPR025287">
    <property type="entry name" value="WAK_GUB"/>
</dbReference>
<dbReference type="Gramene" id="TRITD3Av1G007730.1">
    <property type="protein sequence ID" value="TRITD3Av1G007730.1"/>
    <property type="gene ID" value="TRITD3Av1G007730"/>
</dbReference>
<evidence type="ECO:0000256" key="2">
    <source>
        <dbReference type="ARBA" id="ARBA00022729"/>
    </source>
</evidence>
<gene>
    <name evidence="5" type="ORF">TRITD_3Av1G007730</name>
</gene>
<organism evidence="5 6">
    <name type="scientific">Triticum turgidum subsp. durum</name>
    <name type="common">Durum wheat</name>
    <name type="synonym">Triticum durum</name>
    <dbReference type="NCBI Taxonomy" id="4567"/>
    <lineage>
        <taxon>Eukaryota</taxon>
        <taxon>Viridiplantae</taxon>
        <taxon>Streptophyta</taxon>
        <taxon>Embryophyta</taxon>
        <taxon>Tracheophyta</taxon>
        <taxon>Spermatophyta</taxon>
        <taxon>Magnoliopsida</taxon>
        <taxon>Liliopsida</taxon>
        <taxon>Poales</taxon>
        <taxon>Poaceae</taxon>
        <taxon>BOP clade</taxon>
        <taxon>Pooideae</taxon>
        <taxon>Triticodae</taxon>
        <taxon>Triticeae</taxon>
        <taxon>Triticinae</taxon>
        <taxon>Triticum</taxon>
    </lineage>
</organism>
<dbReference type="GO" id="GO:0030247">
    <property type="term" value="F:polysaccharide binding"/>
    <property type="evidence" value="ECO:0007669"/>
    <property type="project" value="InterPro"/>
</dbReference>
<dbReference type="PANTHER" id="PTHR33138:SF9">
    <property type="entry name" value="OS01G0136500 PROTEIN"/>
    <property type="match status" value="1"/>
</dbReference>
<evidence type="ECO:0000259" key="4">
    <source>
        <dbReference type="Pfam" id="PF13947"/>
    </source>
</evidence>
<accession>A0A9R0VEA9</accession>
<dbReference type="GO" id="GO:0016020">
    <property type="term" value="C:membrane"/>
    <property type="evidence" value="ECO:0007669"/>
    <property type="project" value="UniProtKB-SubCell"/>
</dbReference>
<keyword evidence="2 3" id="KW-0732">Signal</keyword>
<feature type="signal peptide" evidence="3">
    <location>
        <begin position="1"/>
        <end position="22"/>
    </location>
</feature>
<name>A0A9R0VEA9_TRITD</name>
<reference evidence="5 6" key="1">
    <citation type="submission" date="2017-09" db="EMBL/GenBank/DDBJ databases">
        <authorList>
            <consortium name="International Durum Wheat Genome Sequencing Consortium (IDWGSC)"/>
            <person name="Milanesi L."/>
        </authorList>
    </citation>
    <scope>NUCLEOTIDE SEQUENCE [LARGE SCALE GENOMIC DNA]</scope>
    <source>
        <strain evidence="6">cv. Svevo</strain>
    </source>
</reference>
<evidence type="ECO:0000313" key="6">
    <source>
        <dbReference type="Proteomes" id="UP000324705"/>
    </source>
</evidence>
<dbReference type="Proteomes" id="UP000324705">
    <property type="component" value="Chromosome 3A"/>
</dbReference>
<evidence type="ECO:0000256" key="1">
    <source>
        <dbReference type="ARBA" id="ARBA00004167"/>
    </source>
</evidence>
<keyword evidence="6" id="KW-1185">Reference proteome</keyword>
<proteinExistence type="predicted"/>
<protein>
    <recommendedName>
        <fullName evidence="4">Wall-associated receptor kinase galacturonan-binding domain-containing protein</fullName>
    </recommendedName>
</protein>
<evidence type="ECO:0000256" key="3">
    <source>
        <dbReference type="SAM" id="SignalP"/>
    </source>
</evidence>
<dbReference type="AlphaFoldDB" id="A0A9R0VEA9"/>
<evidence type="ECO:0000313" key="5">
    <source>
        <dbReference type="EMBL" id="VAH55912.1"/>
    </source>
</evidence>
<comment type="subcellular location">
    <subcellularLocation>
        <location evidence="1">Membrane</location>
        <topology evidence="1">Single-pass membrane protein</topology>
    </subcellularLocation>
</comment>
<dbReference type="Pfam" id="PF13947">
    <property type="entry name" value="GUB_WAK_bind"/>
    <property type="match status" value="1"/>
</dbReference>
<sequence length="235" mass="25162">MAPGCWFFRALWLSVMLTVAAAEEQVEACSGSAKKCGNTTISRPFWLPDWETGKSCGSPDFEVTCRNSTAPVILNSAPISFGFAIVNISYKERSLHVIDLGKRYLLQHAPNSCQVPIWNTSAKLSAPFRISPGNLGLIFYSCPEAAGAAALAQDGELVQTGMGCGNKSKVFVRAGGHYNDTSGYRSYDGCDAAVTPVVGADGGANASQYEQLINDGFILTWELPRPRSGHEGRST</sequence>